<comment type="caution">
    <text evidence="2">The sequence shown here is derived from an EMBL/GenBank/DDBJ whole genome shotgun (WGS) entry which is preliminary data.</text>
</comment>
<dbReference type="EMBL" id="PKPP01002272">
    <property type="protein sequence ID" value="PWA76412.1"/>
    <property type="molecule type" value="Genomic_DNA"/>
</dbReference>
<dbReference type="PANTHER" id="PTHR33373:SF28">
    <property type="entry name" value="OS07G0479600 PROTEIN"/>
    <property type="match status" value="1"/>
</dbReference>
<dbReference type="AlphaFoldDB" id="A0A2U1NSC2"/>
<dbReference type="InterPro" id="IPR025124">
    <property type="entry name" value="Gag1-like_clamp"/>
</dbReference>
<dbReference type="PANTHER" id="PTHR33373">
    <property type="entry name" value="OS07G0479600 PROTEIN"/>
    <property type="match status" value="1"/>
</dbReference>
<evidence type="ECO:0000259" key="1">
    <source>
        <dbReference type="Pfam" id="PF13259"/>
    </source>
</evidence>
<keyword evidence="3" id="KW-1185">Reference proteome</keyword>
<dbReference type="Pfam" id="PF13259">
    <property type="entry name" value="clamp_Gag1-like"/>
    <property type="match status" value="1"/>
</dbReference>
<organism evidence="2 3">
    <name type="scientific">Artemisia annua</name>
    <name type="common">Sweet wormwood</name>
    <dbReference type="NCBI Taxonomy" id="35608"/>
    <lineage>
        <taxon>Eukaryota</taxon>
        <taxon>Viridiplantae</taxon>
        <taxon>Streptophyta</taxon>
        <taxon>Embryophyta</taxon>
        <taxon>Tracheophyta</taxon>
        <taxon>Spermatophyta</taxon>
        <taxon>Magnoliopsida</taxon>
        <taxon>eudicotyledons</taxon>
        <taxon>Gunneridae</taxon>
        <taxon>Pentapetalae</taxon>
        <taxon>asterids</taxon>
        <taxon>campanulids</taxon>
        <taxon>Asterales</taxon>
        <taxon>Asteraceae</taxon>
        <taxon>Asteroideae</taxon>
        <taxon>Anthemideae</taxon>
        <taxon>Artemisiinae</taxon>
        <taxon>Artemisia</taxon>
    </lineage>
</organism>
<gene>
    <name evidence="2" type="ORF">CTI12_AA233980</name>
</gene>
<dbReference type="Proteomes" id="UP000245207">
    <property type="component" value="Unassembled WGS sequence"/>
</dbReference>
<accession>A0A2U1NSC2</accession>
<dbReference type="STRING" id="35608.A0A2U1NSC2"/>
<protein>
    <recommendedName>
        <fullName evidence="1">Gag1-like clamp domain-containing protein</fullName>
    </recommendedName>
</protein>
<name>A0A2U1NSC2_ARTAN</name>
<evidence type="ECO:0000313" key="3">
    <source>
        <dbReference type="Proteomes" id="UP000245207"/>
    </source>
</evidence>
<sequence>MMEIDTPSSQSNNIMMMEVNTASSRANNIMMMFEVDAGNSLHNEKRPLEISSPVKEARKHPENNGNNTSVFINHGAIAWNENRRKWVGDQSQRSKRARTPEDPVISQNARLSDLKIQTLFLCLMLLLDLYSSWSTTYEDLLSNNDRFSEPITLPEMVDFLVDIWLDEGLYD</sequence>
<evidence type="ECO:0000313" key="2">
    <source>
        <dbReference type="EMBL" id="PWA76412.1"/>
    </source>
</evidence>
<dbReference type="OrthoDB" id="1896025at2759"/>
<feature type="domain" description="Gag1-like clamp" evidence="1">
    <location>
        <begin position="50"/>
        <end position="171"/>
    </location>
</feature>
<proteinExistence type="predicted"/>
<reference evidence="2 3" key="1">
    <citation type="journal article" date="2018" name="Mol. Plant">
        <title>The genome of Artemisia annua provides insight into the evolution of Asteraceae family and artemisinin biosynthesis.</title>
        <authorList>
            <person name="Shen Q."/>
            <person name="Zhang L."/>
            <person name="Liao Z."/>
            <person name="Wang S."/>
            <person name="Yan T."/>
            <person name="Shi P."/>
            <person name="Liu M."/>
            <person name="Fu X."/>
            <person name="Pan Q."/>
            <person name="Wang Y."/>
            <person name="Lv Z."/>
            <person name="Lu X."/>
            <person name="Zhang F."/>
            <person name="Jiang W."/>
            <person name="Ma Y."/>
            <person name="Chen M."/>
            <person name="Hao X."/>
            <person name="Li L."/>
            <person name="Tang Y."/>
            <person name="Lv G."/>
            <person name="Zhou Y."/>
            <person name="Sun X."/>
            <person name="Brodelius P.E."/>
            <person name="Rose J.K.C."/>
            <person name="Tang K."/>
        </authorList>
    </citation>
    <scope>NUCLEOTIDE SEQUENCE [LARGE SCALE GENOMIC DNA]</scope>
    <source>
        <strain evidence="3">cv. Huhao1</strain>
        <tissue evidence="2">Leaf</tissue>
    </source>
</reference>